<keyword evidence="3" id="KW-0813">Transport</keyword>
<evidence type="ECO:0000256" key="3">
    <source>
        <dbReference type="ARBA" id="ARBA00022448"/>
    </source>
</evidence>
<organism evidence="7 8">
    <name type="scientific">Roseovarius marisflavi</name>
    <dbReference type="NCBI Taxonomy" id="1054996"/>
    <lineage>
        <taxon>Bacteria</taxon>
        <taxon>Pseudomonadati</taxon>
        <taxon>Pseudomonadota</taxon>
        <taxon>Alphaproteobacteria</taxon>
        <taxon>Rhodobacterales</taxon>
        <taxon>Roseobacteraceae</taxon>
        <taxon>Roseovarius</taxon>
    </lineage>
</organism>
<dbReference type="InterPro" id="IPR050492">
    <property type="entry name" value="Bact_metal-bind_prot9"/>
</dbReference>
<name>A0A1M6W5E3_9RHOB</name>
<dbReference type="InterPro" id="IPR006127">
    <property type="entry name" value="ZnuA-like"/>
</dbReference>
<sequence length="318" mass="33640">MLSRLVVALSGAMSGALGLASMALAEVPRVAVDVAPVHSLVARVMQGVGAPALIVRPGASPHGYAMRPSEATALEEADLVIWVGEALTPWLDGGIENLASRARVVELLGAEETRVLDLREGVVFGAAQDGETPAAHDHDHDHHDHEGLDPHAWLDPENARRWLGLFADELAALDPEHAAQYAENAATAQAELDALMGAIKAELAPIKDARFLVYHDAYQYFEVWSGLAASGAIALGDAANPGPSRVAALRDMAREQNVACVFSEPQFDPKLVTRVFGDVAGHGVLDPMASDHAPGPDLYPDLMRAMARALATCLGAQR</sequence>
<dbReference type="AlphaFoldDB" id="A0A1M6W5E3"/>
<dbReference type="RefSeq" id="WP_073194853.1">
    <property type="nucleotide sequence ID" value="NZ_FRBN01000002.1"/>
</dbReference>
<dbReference type="GO" id="GO:0046872">
    <property type="term" value="F:metal ion binding"/>
    <property type="evidence" value="ECO:0007669"/>
    <property type="project" value="InterPro"/>
</dbReference>
<keyword evidence="5" id="KW-0864">Zinc transport</keyword>
<protein>
    <recommendedName>
        <fullName evidence="2">High-affinity zinc uptake system protein ZnuA</fullName>
    </recommendedName>
</protein>
<dbReference type="Pfam" id="PF01297">
    <property type="entry name" value="ZnuA"/>
    <property type="match status" value="1"/>
</dbReference>
<gene>
    <name evidence="7" type="ORF">SAMN05444414_102115</name>
</gene>
<feature type="chain" id="PRO_5012161098" description="High-affinity zinc uptake system protein ZnuA" evidence="6">
    <location>
        <begin position="26"/>
        <end position="318"/>
    </location>
</feature>
<feature type="signal peptide" evidence="6">
    <location>
        <begin position="1"/>
        <end position="25"/>
    </location>
</feature>
<evidence type="ECO:0000256" key="1">
    <source>
        <dbReference type="ARBA" id="ARBA00011028"/>
    </source>
</evidence>
<dbReference type="SUPFAM" id="SSF53807">
    <property type="entry name" value="Helical backbone' metal receptor"/>
    <property type="match status" value="1"/>
</dbReference>
<proteinExistence type="inferred from homology"/>
<evidence type="ECO:0000256" key="5">
    <source>
        <dbReference type="ARBA" id="ARBA00022906"/>
    </source>
</evidence>
<keyword evidence="5" id="KW-0406">Ion transport</keyword>
<accession>A0A1M6W5E3</accession>
<dbReference type="PANTHER" id="PTHR42953:SF3">
    <property type="entry name" value="HIGH-AFFINITY ZINC UPTAKE SYSTEM PROTEIN ZNUA"/>
    <property type="match status" value="1"/>
</dbReference>
<dbReference type="GO" id="GO:0006829">
    <property type="term" value="P:zinc ion transport"/>
    <property type="evidence" value="ECO:0007669"/>
    <property type="project" value="UniProtKB-KW"/>
</dbReference>
<dbReference type="STRING" id="1054996.SAMN05444414_102115"/>
<evidence type="ECO:0000256" key="4">
    <source>
        <dbReference type="ARBA" id="ARBA00022729"/>
    </source>
</evidence>
<comment type="similarity">
    <text evidence="1">Belongs to the bacterial solute-binding protein 9 family.</text>
</comment>
<dbReference type="Gene3D" id="3.40.50.1980">
    <property type="entry name" value="Nitrogenase molybdenum iron protein domain"/>
    <property type="match status" value="2"/>
</dbReference>
<reference evidence="8" key="1">
    <citation type="submission" date="2016-11" db="EMBL/GenBank/DDBJ databases">
        <authorList>
            <person name="Varghese N."/>
            <person name="Submissions S."/>
        </authorList>
    </citation>
    <scope>NUCLEOTIDE SEQUENCE [LARGE SCALE GENOMIC DNA]</scope>
    <source>
        <strain evidence="8">DSM 29327</strain>
    </source>
</reference>
<keyword evidence="8" id="KW-1185">Reference proteome</keyword>
<dbReference type="PANTHER" id="PTHR42953">
    <property type="entry name" value="HIGH-AFFINITY ZINC UPTAKE SYSTEM PROTEIN ZNUA-RELATED"/>
    <property type="match status" value="1"/>
</dbReference>
<evidence type="ECO:0000313" key="7">
    <source>
        <dbReference type="EMBL" id="SHK88726.1"/>
    </source>
</evidence>
<keyword evidence="5" id="KW-0862">Zinc</keyword>
<evidence type="ECO:0000256" key="2">
    <source>
        <dbReference type="ARBA" id="ARBA00015915"/>
    </source>
</evidence>
<dbReference type="EMBL" id="FRBN01000002">
    <property type="protein sequence ID" value="SHK88726.1"/>
    <property type="molecule type" value="Genomic_DNA"/>
</dbReference>
<evidence type="ECO:0000313" key="8">
    <source>
        <dbReference type="Proteomes" id="UP000184191"/>
    </source>
</evidence>
<evidence type="ECO:0000256" key="6">
    <source>
        <dbReference type="SAM" id="SignalP"/>
    </source>
</evidence>
<dbReference type="Proteomes" id="UP000184191">
    <property type="component" value="Unassembled WGS sequence"/>
</dbReference>
<keyword evidence="4 6" id="KW-0732">Signal</keyword>